<dbReference type="SMART" id="SM00386">
    <property type="entry name" value="HAT"/>
    <property type="match status" value="14"/>
</dbReference>
<dbReference type="Gene3D" id="1.25.40.10">
    <property type="entry name" value="Tetratricopeptide repeat domain"/>
    <property type="match status" value="3"/>
</dbReference>
<name>A0A0G4FV76_9ALVE</name>
<feature type="compositionally biased region" description="Low complexity" evidence="9">
    <location>
        <begin position="694"/>
        <end position="704"/>
    </location>
</feature>
<keyword evidence="4" id="KW-0747">Spliceosome</keyword>
<evidence type="ECO:0000256" key="8">
    <source>
        <dbReference type="ARBA" id="ARBA00037040"/>
    </source>
</evidence>
<evidence type="ECO:0000256" key="9">
    <source>
        <dbReference type="SAM" id="MobiDB-lite"/>
    </source>
</evidence>
<evidence type="ECO:0000259" key="10">
    <source>
        <dbReference type="Pfam" id="PF23231"/>
    </source>
</evidence>
<dbReference type="PANTHER" id="PTHR11246:SF3">
    <property type="entry name" value="CROOKED NECK-LIKE PROTEIN 1"/>
    <property type="match status" value="1"/>
</dbReference>
<dbReference type="FunFam" id="1.25.40.10:FF:000796">
    <property type="entry name" value="Crooked neck pre-mRNA splicing factor 1"/>
    <property type="match status" value="1"/>
</dbReference>
<dbReference type="GO" id="GO:0071014">
    <property type="term" value="C:post-mRNA release spliceosomal complex"/>
    <property type="evidence" value="ECO:0007669"/>
    <property type="project" value="TreeGrafter"/>
</dbReference>
<keyword evidence="3" id="KW-0507">mRNA processing</keyword>
<reference evidence="12" key="1">
    <citation type="submission" date="2014-11" db="EMBL/GenBank/DDBJ databases">
        <authorList>
            <person name="Otto D Thomas"/>
            <person name="Naeem Raeece"/>
        </authorList>
    </citation>
    <scope>NUCLEOTIDE SEQUENCE</scope>
</reference>
<dbReference type="GO" id="GO:0000974">
    <property type="term" value="C:Prp19 complex"/>
    <property type="evidence" value="ECO:0007669"/>
    <property type="project" value="TreeGrafter"/>
</dbReference>
<evidence type="ECO:0000259" key="11">
    <source>
        <dbReference type="Pfam" id="PF23233"/>
    </source>
</evidence>
<keyword evidence="5" id="KW-0677">Repeat</keyword>
<comment type="function">
    <text evidence="8">Involved in pre-mRNA splicing and cell cycle progression. Required for the spliceosome assembly and initiation of the DNA replication.</text>
</comment>
<keyword evidence="6" id="KW-0508">mRNA splicing</keyword>
<dbReference type="InterPro" id="IPR055433">
    <property type="entry name" value="HAT_Syf1-like_N"/>
</dbReference>
<organism evidence="12">
    <name type="scientific">Chromera velia CCMP2878</name>
    <dbReference type="NCBI Taxonomy" id="1169474"/>
    <lineage>
        <taxon>Eukaryota</taxon>
        <taxon>Sar</taxon>
        <taxon>Alveolata</taxon>
        <taxon>Colpodellida</taxon>
        <taxon>Chromeraceae</taxon>
        <taxon>Chromera</taxon>
    </lineage>
</organism>
<dbReference type="PhylomeDB" id="A0A0G4FV76"/>
<dbReference type="Pfam" id="PF23233">
    <property type="entry name" value="HAT_Syf1_CNRKL1_N"/>
    <property type="match status" value="1"/>
</dbReference>
<sequence length="736" mass="85982">MFGKAGLVKNKTAAPVQITAEQLLREAVDRQATEVEVPRQRIVDADELQDYRVRKRKEYEDYIRRQRQNIGMWVKYATWEAGQKEFRRARSIFERALQVDYKNVALWLKYIEMEVRNKFVNSARNLYDRVVQLLPRVDQFWFKYAHMEELLGNFVGARAVFERWMEWEPEEKSWMLYIKFEERCGELERARRVFERFLSVRPYVSSFLKFCKFEERHRDIERARAGFEKAIEVLHVEDLDEDFYIKFASFEERQREFDRSKAIYKLALERLPKSESEELYRRFVSFQKRFGEKEEIEDVVVDRRRFFYEDELKKDPRSYDTWFDYIRLEESAGNLERIREVYERAIANVPPINEKRFWKRYIYIWYSYAMFEELQTGDAERTRQVYDKALALTTQKGVTFAKLYAFYAEFEVRQLQIQKARLIFGRALGECGKEKVFTAYAELELKLGEIDRCRKIYAKWVEMQPSNPRAWTALIDLEVSVQEMERARAIAEIAIGMEYMDAPEQIWKAYIELEAEAGEDERVRSLYERLLEKTQHFKVFKGYAEFELRQAGSIENARKVLQRGDRCLKNDDLKEERALLRAFWLELERENGDKEGIKKAFEAQPKRVRRMKNLIGEDGTKEGLEEVVEPAFPDDEPENPAKKILEKAKAWKKRKQMEQQATAGAAAASAPAGGAYNAQFQQGPAGGEGGQRNGEPAAAAAAAASGGGGESEVPAAAAAGPPPGMGGDESMEGEPN</sequence>
<dbReference type="AlphaFoldDB" id="A0A0G4FV76"/>
<feature type="region of interest" description="Disordered" evidence="9">
    <location>
        <begin position="675"/>
        <end position="736"/>
    </location>
</feature>
<keyword evidence="7" id="KW-0539">Nucleus</keyword>
<feature type="domain" description="Pre-mRNA-splicing factor Syf1-like N-terminal HAT-repeats" evidence="11">
    <location>
        <begin position="58"/>
        <end position="202"/>
    </location>
</feature>
<evidence type="ECO:0000313" key="12">
    <source>
        <dbReference type="EMBL" id="CEM18948.1"/>
    </source>
</evidence>
<evidence type="ECO:0000256" key="7">
    <source>
        <dbReference type="ARBA" id="ARBA00023242"/>
    </source>
</evidence>
<evidence type="ECO:0000256" key="6">
    <source>
        <dbReference type="ARBA" id="ARBA00023187"/>
    </source>
</evidence>
<comment type="similarity">
    <text evidence="2">Belongs to the crooked-neck family.</text>
</comment>
<dbReference type="GO" id="GO:0071007">
    <property type="term" value="C:U2-type catalytic step 2 spliceosome"/>
    <property type="evidence" value="ECO:0007669"/>
    <property type="project" value="TreeGrafter"/>
</dbReference>
<gene>
    <name evidence="12" type="ORF">Cvel_473</name>
</gene>
<dbReference type="InterPro" id="IPR003107">
    <property type="entry name" value="HAT"/>
</dbReference>
<dbReference type="Pfam" id="PF23231">
    <property type="entry name" value="HAT_Syf1_CNRKL1_C"/>
    <property type="match status" value="1"/>
</dbReference>
<dbReference type="EMBL" id="CDMZ01000662">
    <property type="protein sequence ID" value="CEM18948.1"/>
    <property type="molecule type" value="Genomic_DNA"/>
</dbReference>
<evidence type="ECO:0000256" key="4">
    <source>
        <dbReference type="ARBA" id="ARBA00022728"/>
    </source>
</evidence>
<comment type="subcellular location">
    <subcellularLocation>
        <location evidence="1">Nucleus</location>
    </subcellularLocation>
</comment>
<evidence type="ECO:0008006" key="13">
    <source>
        <dbReference type="Google" id="ProtNLM"/>
    </source>
</evidence>
<accession>A0A0G4FV76</accession>
<dbReference type="InterPro" id="IPR011990">
    <property type="entry name" value="TPR-like_helical_dom_sf"/>
</dbReference>
<dbReference type="GO" id="GO:0000245">
    <property type="term" value="P:spliceosomal complex assembly"/>
    <property type="evidence" value="ECO:0007669"/>
    <property type="project" value="TreeGrafter"/>
</dbReference>
<dbReference type="InterPro" id="IPR055430">
    <property type="entry name" value="HAT_Syf1_CNRKL1_C"/>
</dbReference>
<protein>
    <recommendedName>
        <fullName evidence="13">Suppressor of forked domain-containing protein</fullName>
    </recommendedName>
</protein>
<evidence type="ECO:0000256" key="1">
    <source>
        <dbReference type="ARBA" id="ARBA00004123"/>
    </source>
</evidence>
<dbReference type="GO" id="GO:0071011">
    <property type="term" value="C:precatalytic spliceosome"/>
    <property type="evidence" value="ECO:0007669"/>
    <property type="project" value="TreeGrafter"/>
</dbReference>
<evidence type="ECO:0000256" key="5">
    <source>
        <dbReference type="ARBA" id="ARBA00022737"/>
    </source>
</evidence>
<dbReference type="InterPro" id="IPR045075">
    <property type="entry name" value="Syf1-like"/>
</dbReference>
<feature type="domain" description="Pre-mRNA-splicing factor Syf1/CRNKL1-like C-terminal HAT-repeats" evidence="10">
    <location>
        <begin position="315"/>
        <end position="469"/>
    </location>
</feature>
<proteinExistence type="inferred from homology"/>
<dbReference type="VEuPathDB" id="CryptoDB:Cvel_473"/>
<dbReference type="SUPFAM" id="SSF48452">
    <property type="entry name" value="TPR-like"/>
    <property type="match status" value="2"/>
</dbReference>
<evidence type="ECO:0000256" key="3">
    <source>
        <dbReference type="ARBA" id="ARBA00022664"/>
    </source>
</evidence>
<evidence type="ECO:0000256" key="2">
    <source>
        <dbReference type="ARBA" id="ARBA00008644"/>
    </source>
</evidence>
<dbReference type="FunFam" id="1.25.40.10:FF:000048">
    <property type="entry name" value="Cell cycle control protein"/>
    <property type="match status" value="1"/>
</dbReference>
<dbReference type="PANTHER" id="PTHR11246">
    <property type="entry name" value="PRE-MRNA SPLICING FACTOR"/>
    <property type="match status" value="1"/>
</dbReference>